<accession>A0ABW6MMH7</accession>
<proteinExistence type="predicted"/>
<dbReference type="Gene3D" id="3.10.450.50">
    <property type="match status" value="1"/>
</dbReference>
<comment type="caution">
    <text evidence="2">The sequence shown here is derived from an EMBL/GenBank/DDBJ whole genome shotgun (WGS) entry which is preliminary data.</text>
</comment>
<dbReference type="EMBL" id="JBIAJP010000001">
    <property type="protein sequence ID" value="MFF0002242.1"/>
    <property type="molecule type" value="Genomic_DNA"/>
</dbReference>
<dbReference type="Pfam" id="PF12680">
    <property type="entry name" value="SnoaL_2"/>
    <property type="match status" value="1"/>
</dbReference>
<keyword evidence="3" id="KW-1185">Reference proteome</keyword>
<dbReference type="InterPro" id="IPR037401">
    <property type="entry name" value="SnoaL-like"/>
</dbReference>
<evidence type="ECO:0000259" key="1">
    <source>
        <dbReference type="Pfam" id="PF12680"/>
    </source>
</evidence>
<evidence type="ECO:0000313" key="2">
    <source>
        <dbReference type="EMBL" id="MFF0002242.1"/>
    </source>
</evidence>
<dbReference type="InterPro" id="IPR032710">
    <property type="entry name" value="NTF2-like_dom_sf"/>
</dbReference>
<gene>
    <name evidence="2" type="ORF">ACFYQT_02085</name>
</gene>
<organism evidence="2 3">
    <name type="scientific">Streptomyces tibetensis</name>
    <dbReference type="NCBI Taxonomy" id="2382123"/>
    <lineage>
        <taxon>Bacteria</taxon>
        <taxon>Bacillati</taxon>
        <taxon>Actinomycetota</taxon>
        <taxon>Actinomycetes</taxon>
        <taxon>Kitasatosporales</taxon>
        <taxon>Streptomycetaceae</taxon>
        <taxon>Streptomyces</taxon>
    </lineage>
</organism>
<sequence>MRPTLGSAGNRTSDLGQAIWEFWTGLWNGTGGSDPADFITDDVTVHLPVFGMPPSASLSTRDDVTRWIEGFRSCYRPGARFAAELGPWLVGEEYVVARWRFTGTWQGGVPAAATAPPGTEVSLCGVDILRLEGRRIAEYWLSDDQLDLYGQLGATIPAGARVR</sequence>
<reference evidence="2 3" key="1">
    <citation type="submission" date="2024-10" db="EMBL/GenBank/DDBJ databases">
        <title>The Natural Products Discovery Center: Release of the First 8490 Sequenced Strains for Exploring Actinobacteria Biosynthetic Diversity.</title>
        <authorList>
            <person name="Kalkreuter E."/>
            <person name="Kautsar S.A."/>
            <person name="Yang D."/>
            <person name="Bader C.D."/>
            <person name="Teijaro C.N."/>
            <person name="Fluegel L."/>
            <person name="Davis C.M."/>
            <person name="Simpson J.R."/>
            <person name="Lauterbach L."/>
            <person name="Steele A.D."/>
            <person name="Gui C."/>
            <person name="Meng S."/>
            <person name="Li G."/>
            <person name="Viehrig K."/>
            <person name="Ye F."/>
            <person name="Su P."/>
            <person name="Kiefer A.F."/>
            <person name="Nichols A."/>
            <person name="Cepeda A.J."/>
            <person name="Yan W."/>
            <person name="Fan B."/>
            <person name="Jiang Y."/>
            <person name="Adhikari A."/>
            <person name="Zheng C.-J."/>
            <person name="Schuster L."/>
            <person name="Cowan T.M."/>
            <person name="Smanski M.J."/>
            <person name="Chevrette M.G."/>
            <person name="De Carvalho L.P.S."/>
            <person name="Shen B."/>
        </authorList>
    </citation>
    <scope>NUCLEOTIDE SEQUENCE [LARGE SCALE GENOMIC DNA]</scope>
    <source>
        <strain evidence="2 3">NPDC005497</strain>
    </source>
</reference>
<dbReference type="SUPFAM" id="SSF54427">
    <property type="entry name" value="NTF2-like"/>
    <property type="match status" value="1"/>
</dbReference>
<feature type="domain" description="SnoaL-like" evidence="1">
    <location>
        <begin position="35"/>
        <end position="139"/>
    </location>
</feature>
<protein>
    <submittedName>
        <fullName evidence="2">Ester cyclase</fullName>
    </submittedName>
</protein>
<dbReference type="Proteomes" id="UP001601422">
    <property type="component" value="Unassembled WGS sequence"/>
</dbReference>
<evidence type="ECO:0000313" key="3">
    <source>
        <dbReference type="Proteomes" id="UP001601422"/>
    </source>
</evidence>
<name>A0ABW6MMH7_9ACTN</name>
<dbReference type="RefSeq" id="WP_389824636.1">
    <property type="nucleotide sequence ID" value="NZ_JBIAJP010000001.1"/>
</dbReference>